<evidence type="ECO:0000313" key="2">
    <source>
        <dbReference type="Proteomes" id="UP000310017"/>
    </source>
</evidence>
<evidence type="ECO:0000313" key="1">
    <source>
        <dbReference type="EMBL" id="QCX00636.1"/>
    </source>
</evidence>
<dbReference type="GO" id="GO:0032259">
    <property type="term" value="P:methylation"/>
    <property type="evidence" value="ECO:0007669"/>
    <property type="project" value="UniProtKB-KW"/>
</dbReference>
<reference evidence="1 2" key="1">
    <citation type="submission" date="2019-05" db="EMBL/GenBank/DDBJ databases">
        <title>Genome sequencing of F202Z8.</title>
        <authorList>
            <person name="Kwon Y.M."/>
        </authorList>
    </citation>
    <scope>NUCLEOTIDE SEQUENCE [LARGE SCALE GENOMIC DNA]</scope>
    <source>
        <strain evidence="1 2">F202Z8</strain>
    </source>
</reference>
<dbReference type="OrthoDB" id="8770076at2"/>
<dbReference type="KEGG" id="asag:FGM00_11165"/>
<dbReference type="GO" id="GO:0003723">
    <property type="term" value="F:RNA binding"/>
    <property type="evidence" value="ECO:0007669"/>
    <property type="project" value="UniProtKB-KW"/>
</dbReference>
<dbReference type="Proteomes" id="UP000310017">
    <property type="component" value="Chromosome"/>
</dbReference>
<keyword evidence="2" id="KW-1185">Reference proteome</keyword>
<dbReference type="RefSeq" id="WP_138852981.1">
    <property type="nucleotide sequence ID" value="NZ_CP040710.1"/>
</dbReference>
<proteinExistence type="predicted"/>
<dbReference type="InterPro" id="IPR029063">
    <property type="entry name" value="SAM-dependent_MTases_sf"/>
</dbReference>
<keyword evidence="1" id="KW-0808">Transferase</keyword>
<name>A0A5B7SPX4_9FLAO</name>
<sequence>MMFKTNQVVLVSSSVNHVKQPLLHAIEHFKIEPQEMNFIEVGSGYGKILDLAAKEFEWKSLIAIEIDFLTIMIARFSNLIKRMPITFVHKDIFDYEIPKGSLVYCYMSTPIISRLFDEGAFENCVVLSLTFPIQEIPCSATYDVEGFQKRLFVYDFR</sequence>
<keyword evidence="1" id="KW-0489">Methyltransferase</keyword>
<gene>
    <name evidence="1" type="ORF">FGM00_11165</name>
</gene>
<organism evidence="1 2">
    <name type="scientific">Aggregatimonas sangjinii</name>
    <dbReference type="NCBI Taxonomy" id="2583587"/>
    <lineage>
        <taxon>Bacteria</taxon>
        <taxon>Pseudomonadati</taxon>
        <taxon>Bacteroidota</taxon>
        <taxon>Flavobacteriia</taxon>
        <taxon>Flavobacteriales</taxon>
        <taxon>Flavobacteriaceae</taxon>
        <taxon>Aggregatimonas</taxon>
    </lineage>
</organism>
<dbReference type="Gene3D" id="3.40.50.150">
    <property type="entry name" value="Vaccinia Virus protein VP39"/>
    <property type="match status" value="1"/>
</dbReference>
<dbReference type="SUPFAM" id="SSF53335">
    <property type="entry name" value="S-adenosyl-L-methionine-dependent methyltransferases"/>
    <property type="match status" value="1"/>
</dbReference>
<dbReference type="EMBL" id="CP040710">
    <property type="protein sequence ID" value="QCX00636.1"/>
    <property type="molecule type" value="Genomic_DNA"/>
</dbReference>
<dbReference type="AlphaFoldDB" id="A0A5B7SPX4"/>
<accession>A0A5B7SPX4</accession>
<dbReference type="GO" id="GO:0008168">
    <property type="term" value="F:methyltransferase activity"/>
    <property type="evidence" value="ECO:0007669"/>
    <property type="project" value="UniProtKB-KW"/>
</dbReference>
<protein>
    <submittedName>
        <fullName evidence="1">Class I SAM-dependent methyltransferase</fullName>
    </submittedName>
</protein>